<evidence type="ECO:0000256" key="4">
    <source>
        <dbReference type="ARBA" id="ARBA00022490"/>
    </source>
</evidence>
<dbReference type="EMBL" id="MHSL01000018">
    <property type="protein sequence ID" value="OHA43786.1"/>
    <property type="molecule type" value="Genomic_DNA"/>
</dbReference>
<dbReference type="GO" id="GO:0004817">
    <property type="term" value="F:cysteine-tRNA ligase activity"/>
    <property type="evidence" value="ECO:0007669"/>
    <property type="project" value="UniProtKB-UniRule"/>
</dbReference>
<dbReference type="GO" id="GO:0006423">
    <property type="term" value="P:cysteinyl-tRNA aminoacylation"/>
    <property type="evidence" value="ECO:0007669"/>
    <property type="project" value="UniProtKB-UniRule"/>
</dbReference>
<comment type="similarity">
    <text evidence="2 12">Belongs to the class-I aminoacyl-tRNA synthetase family.</text>
</comment>
<dbReference type="Pfam" id="PF09190">
    <property type="entry name" value="DALR_2"/>
    <property type="match status" value="1"/>
</dbReference>
<evidence type="ECO:0000256" key="6">
    <source>
        <dbReference type="ARBA" id="ARBA00022723"/>
    </source>
</evidence>
<dbReference type="SUPFAM" id="SSF47323">
    <property type="entry name" value="Anticodon-binding domain of a subclass of class I aminoacyl-tRNA synthetases"/>
    <property type="match status" value="1"/>
</dbReference>
<dbReference type="GO" id="GO:0005829">
    <property type="term" value="C:cytosol"/>
    <property type="evidence" value="ECO:0007669"/>
    <property type="project" value="TreeGrafter"/>
</dbReference>
<dbReference type="Gene3D" id="3.40.50.620">
    <property type="entry name" value="HUPs"/>
    <property type="match status" value="1"/>
</dbReference>
<feature type="binding site" evidence="12">
    <location>
        <position position="249"/>
    </location>
    <ligand>
        <name>Zn(2+)</name>
        <dbReference type="ChEBI" id="CHEBI:29105"/>
    </ligand>
</feature>
<dbReference type="Pfam" id="PF23493">
    <property type="entry name" value="CysS_C"/>
    <property type="match status" value="1"/>
</dbReference>
<keyword evidence="4 12" id="KW-0963">Cytoplasm</keyword>
<comment type="catalytic activity">
    <reaction evidence="12">
        <text>tRNA(Cys) + L-cysteine + ATP = L-cysteinyl-tRNA(Cys) + AMP + diphosphate</text>
        <dbReference type="Rhea" id="RHEA:17773"/>
        <dbReference type="Rhea" id="RHEA-COMP:9661"/>
        <dbReference type="Rhea" id="RHEA-COMP:9679"/>
        <dbReference type="ChEBI" id="CHEBI:30616"/>
        <dbReference type="ChEBI" id="CHEBI:33019"/>
        <dbReference type="ChEBI" id="CHEBI:35235"/>
        <dbReference type="ChEBI" id="CHEBI:78442"/>
        <dbReference type="ChEBI" id="CHEBI:78517"/>
        <dbReference type="ChEBI" id="CHEBI:456215"/>
        <dbReference type="EC" id="6.1.1.16"/>
    </reaction>
</comment>
<evidence type="ECO:0000256" key="8">
    <source>
        <dbReference type="ARBA" id="ARBA00022833"/>
    </source>
</evidence>
<reference evidence="14 15" key="1">
    <citation type="journal article" date="2016" name="Nat. Commun.">
        <title>Thousands of microbial genomes shed light on interconnected biogeochemical processes in an aquifer system.</title>
        <authorList>
            <person name="Anantharaman K."/>
            <person name="Brown C.T."/>
            <person name="Hug L.A."/>
            <person name="Sharon I."/>
            <person name="Castelle C.J."/>
            <person name="Probst A.J."/>
            <person name="Thomas B.C."/>
            <person name="Singh A."/>
            <person name="Wilkins M.J."/>
            <person name="Karaoz U."/>
            <person name="Brodie E.L."/>
            <person name="Williams K.H."/>
            <person name="Hubbard S.S."/>
            <person name="Banfield J.F."/>
        </authorList>
    </citation>
    <scope>NUCLEOTIDE SEQUENCE [LARGE SCALE GENOMIC DNA]</scope>
</reference>
<evidence type="ECO:0000259" key="13">
    <source>
        <dbReference type="SMART" id="SM00840"/>
    </source>
</evidence>
<evidence type="ECO:0000256" key="12">
    <source>
        <dbReference type="HAMAP-Rule" id="MF_00041"/>
    </source>
</evidence>
<dbReference type="PANTHER" id="PTHR10890:SF3">
    <property type="entry name" value="CYSTEINE--TRNA LIGASE, CYTOPLASMIC"/>
    <property type="match status" value="1"/>
</dbReference>
<dbReference type="Proteomes" id="UP000176355">
    <property type="component" value="Unassembled WGS sequence"/>
</dbReference>
<evidence type="ECO:0000256" key="5">
    <source>
        <dbReference type="ARBA" id="ARBA00022598"/>
    </source>
</evidence>
<dbReference type="PANTHER" id="PTHR10890">
    <property type="entry name" value="CYSTEINYL-TRNA SYNTHETASE"/>
    <property type="match status" value="1"/>
</dbReference>
<evidence type="ECO:0000256" key="2">
    <source>
        <dbReference type="ARBA" id="ARBA00005594"/>
    </source>
</evidence>
<proteinExistence type="inferred from homology"/>
<dbReference type="Gene3D" id="1.20.120.1910">
    <property type="entry name" value="Cysteine-tRNA ligase, C-terminal anti-codon recognition domain"/>
    <property type="match status" value="1"/>
</dbReference>
<dbReference type="CDD" id="cd00672">
    <property type="entry name" value="CysRS_core"/>
    <property type="match status" value="1"/>
</dbReference>
<dbReference type="SMART" id="SM00840">
    <property type="entry name" value="DALR_2"/>
    <property type="match status" value="1"/>
</dbReference>
<keyword evidence="7 12" id="KW-0547">Nucleotide-binding</keyword>
<dbReference type="PRINTS" id="PR00983">
    <property type="entry name" value="TRNASYNTHCYS"/>
</dbReference>
<organism evidence="14 15">
    <name type="scientific">Candidatus Taylorbacteria bacterium RIFCSPLOWO2_12_FULL_44_15c</name>
    <dbReference type="NCBI Taxonomy" id="1802333"/>
    <lineage>
        <taxon>Bacteria</taxon>
        <taxon>Candidatus Tayloriibacteriota</taxon>
    </lineage>
</organism>
<dbReference type="GO" id="GO:0005524">
    <property type="term" value="F:ATP binding"/>
    <property type="evidence" value="ECO:0007669"/>
    <property type="project" value="UniProtKB-UniRule"/>
</dbReference>
<name>A0A1G2P604_9BACT</name>
<evidence type="ECO:0000256" key="11">
    <source>
        <dbReference type="ARBA" id="ARBA00023146"/>
    </source>
</evidence>
<dbReference type="Pfam" id="PF01406">
    <property type="entry name" value="tRNA-synt_1e"/>
    <property type="match status" value="1"/>
</dbReference>
<keyword evidence="9 12" id="KW-0067">ATP-binding</keyword>
<feature type="binding site" evidence="12">
    <location>
        <position position="224"/>
    </location>
    <ligand>
        <name>Zn(2+)</name>
        <dbReference type="ChEBI" id="CHEBI:29105"/>
    </ligand>
</feature>
<dbReference type="InterPro" id="IPR024909">
    <property type="entry name" value="Cys-tRNA/MSH_ligase"/>
</dbReference>
<dbReference type="InterPro" id="IPR032678">
    <property type="entry name" value="tRNA-synt_1_cat_dom"/>
</dbReference>
<dbReference type="EC" id="6.1.1.16" evidence="12"/>
<dbReference type="SUPFAM" id="SSF52374">
    <property type="entry name" value="Nucleotidylyl transferase"/>
    <property type="match status" value="1"/>
</dbReference>
<keyword evidence="5 12" id="KW-0436">Ligase</keyword>
<feature type="domain" description="Cysteinyl-tRNA synthetase class Ia DALR" evidence="13">
    <location>
        <begin position="357"/>
        <end position="411"/>
    </location>
</feature>
<keyword evidence="11 12" id="KW-0030">Aminoacyl-tRNA synthetase</keyword>
<dbReference type="InterPro" id="IPR015273">
    <property type="entry name" value="Cys-tRNA-synt_Ia_DALR"/>
</dbReference>
<sequence length="482" mass="55003">MLFFNTLSGQKEEFKPLQAGKVTMYNCGPTVYDPPHIGNLRPYIFADTLRRILELNGYLSKQVINITDVGHLTSDADDGEDKVEKRARETGKTAKEITDYCSQCFFDDLRLLNIQTAGVTFPRASAHIGEQIAFIKTLEEKGYTYKTSDGIYFDTSRFPNYGKLGKVNLKGLREGARVKENPERRQPTDFSLWKFSPPESAGQKRQQEWPSPWGIGFPGWHIECSAMSMKYLGKQLDIHTGGIDHITIHHNNEIAQSEAATNKKFVNYWLHNEFITIENRKISKSLGNTVTLKNLIGRGFSPIAYRLWLLGIHYRSPANFTWEALEGADKALFRLKKLLVEEWGTKVGKVDINYAEKFSEAISDDLNTPKALALLWDLVKDKNIVNENKRTTIFYFDKIFGLGLENRDTLAKEMKTARLAPEKWTEAIKAAVDEREKARREQNFQKADQIRQELANKGYQVKDTPAGSELHILRDANKAKKV</sequence>
<dbReference type="InterPro" id="IPR056411">
    <property type="entry name" value="CysS_C"/>
</dbReference>
<evidence type="ECO:0000256" key="9">
    <source>
        <dbReference type="ARBA" id="ARBA00022840"/>
    </source>
</evidence>
<feature type="binding site" evidence="12">
    <location>
        <position position="27"/>
    </location>
    <ligand>
        <name>Zn(2+)</name>
        <dbReference type="ChEBI" id="CHEBI:29105"/>
    </ligand>
</feature>
<feature type="short sequence motif" description="'HIGH' region" evidence="12">
    <location>
        <begin position="29"/>
        <end position="39"/>
    </location>
</feature>
<dbReference type="InterPro" id="IPR015803">
    <property type="entry name" value="Cys-tRNA-ligase"/>
</dbReference>
<dbReference type="STRING" id="1802333.A3G03_01990"/>
<accession>A0A1G2P604</accession>
<evidence type="ECO:0000313" key="15">
    <source>
        <dbReference type="Proteomes" id="UP000176355"/>
    </source>
</evidence>
<comment type="cofactor">
    <cofactor evidence="12">
        <name>Zn(2+)</name>
        <dbReference type="ChEBI" id="CHEBI:29105"/>
    </cofactor>
    <text evidence="12">Binds 1 zinc ion per subunit.</text>
</comment>
<keyword evidence="10 12" id="KW-0648">Protein biosynthesis</keyword>
<comment type="caution">
    <text evidence="12">Lacks conserved residue(s) required for the propagation of feature annotation.</text>
</comment>
<dbReference type="AlphaFoldDB" id="A0A1G2P604"/>
<feature type="binding site" evidence="12">
    <location>
        <position position="253"/>
    </location>
    <ligand>
        <name>Zn(2+)</name>
        <dbReference type="ChEBI" id="CHEBI:29105"/>
    </ligand>
</feature>
<evidence type="ECO:0000313" key="14">
    <source>
        <dbReference type="EMBL" id="OHA43786.1"/>
    </source>
</evidence>
<dbReference type="InterPro" id="IPR009080">
    <property type="entry name" value="tRNAsynth_Ia_anticodon-bd"/>
</dbReference>
<comment type="subcellular location">
    <subcellularLocation>
        <location evidence="1 12">Cytoplasm</location>
    </subcellularLocation>
</comment>
<comment type="subunit">
    <text evidence="3 12">Monomer.</text>
</comment>
<evidence type="ECO:0000256" key="7">
    <source>
        <dbReference type="ARBA" id="ARBA00022741"/>
    </source>
</evidence>
<evidence type="ECO:0000256" key="3">
    <source>
        <dbReference type="ARBA" id="ARBA00011245"/>
    </source>
</evidence>
<dbReference type="HAMAP" id="MF_00041">
    <property type="entry name" value="Cys_tRNA_synth"/>
    <property type="match status" value="1"/>
</dbReference>
<keyword evidence="8 12" id="KW-0862">Zinc</keyword>
<comment type="caution">
    <text evidence="14">The sequence shown here is derived from an EMBL/GenBank/DDBJ whole genome shotgun (WGS) entry which is preliminary data.</text>
</comment>
<keyword evidence="6 12" id="KW-0479">Metal-binding</keyword>
<gene>
    <name evidence="12" type="primary">cysS</name>
    <name evidence="14" type="ORF">A3G03_01990</name>
</gene>
<feature type="binding site" evidence="12">
    <location>
        <position position="284"/>
    </location>
    <ligand>
        <name>ATP</name>
        <dbReference type="ChEBI" id="CHEBI:30616"/>
    </ligand>
</feature>
<protein>
    <recommendedName>
        <fullName evidence="12">Cysteine--tRNA ligase</fullName>
        <ecNumber evidence="12">6.1.1.16</ecNumber>
    </recommendedName>
    <alternativeName>
        <fullName evidence="12">Cysteinyl-tRNA synthetase</fullName>
        <shortName evidence="12">CysRS</shortName>
    </alternativeName>
</protein>
<evidence type="ECO:0000256" key="1">
    <source>
        <dbReference type="ARBA" id="ARBA00004496"/>
    </source>
</evidence>
<dbReference type="InterPro" id="IPR014729">
    <property type="entry name" value="Rossmann-like_a/b/a_fold"/>
</dbReference>
<evidence type="ECO:0000256" key="10">
    <source>
        <dbReference type="ARBA" id="ARBA00022917"/>
    </source>
</evidence>
<dbReference type="GO" id="GO:0008270">
    <property type="term" value="F:zinc ion binding"/>
    <property type="evidence" value="ECO:0007669"/>
    <property type="project" value="UniProtKB-UniRule"/>
</dbReference>
<dbReference type="NCBIfam" id="TIGR00435">
    <property type="entry name" value="cysS"/>
    <property type="match status" value="1"/>
</dbReference>